<dbReference type="InterPro" id="IPR008979">
    <property type="entry name" value="Galactose-bd-like_sf"/>
</dbReference>
<accession>A0A7X0IGR5</accession>
<feature type="signal peptide" evidence="1">
    <location>
        <begin position="1"/>
        <end position="26"/>
    </location>
</feature>
<keyword evidence="1" id="KW-0732">Signal</keyword>
<gene>
    <name evidence="2" type="ORF">BJ992_004293</name>
</gene>
<dbReference type="Gene3D" id="2.60.120.260">
    <property type="entry name" value="Galactose-binding domain-like"/>
    <property type="match status" value="1"/>
</dbReference>
<dbReference type="SUPFAM" id="SSF49785">
    <property type="entry name" value="Galactose-binding domain-like"/>
    <property type="match status" value="1"/>
</dbReference>
<keyword evidence="3" id="KW-1185">Reference proteome</keyword>
<evidence type="ECO:0000256" key="1">
    <source>
        <dbReference type="SAM" id="SignalP"/>
    </source>
</evidence>
<evidence type="ECO:0000313" key="3">
    <source>
        <dbReference type="Proteomes" id="UP000555564"/>
    </source>
</evidence>
<feature type="chain" id="PRO_5038360422" description="CBM-cenC domain-containing protein" evidence="1">
    <location>
        <begin position="27"/>
        <end position="466"/>
    </location>
</feature>
<organism evidence="2 3">
    <name type="scientific">Sphaerisporangium rubeum</name>
    <dbReference type="NCBI Taxonomy" id="321317"/>
    <lineage>
        <taxon>Bacteria</taxon>
        <taxon>Bacillati</taxon>
        <taxon>Actinomycetota</taxon>
        <taxon>Actinomycetes</taxon>
        <taxon>Streptosporangiales</taxon>
        <taxon>Streptosporangiaceae</taxon>
        <taxon>Sphaerisporangium</taxon>
    </lineage>
</organism>
<proteinExistence type="predicted"/>
<name>A0A7X0IGR5_9ACTN</name>
<comment type="caution">
    <text evidence="2">The sequence shown here is derived from an EMBL/GenBank/DDBJ whole genome shotgun (WGS) entry which is preliminary data.</text>
</comment>
<sequence length="466" mass="49999">MKFRRLVSVLAAAGAAVMIATGPAAAFAPPYDDLPTGPYPQPADVDVPKRGCAATLSDPTNATGSIPAIQVIYAWHDGGGNNYAAHVEKIAKIVDRMDWALDESTNYDQHINFSCRSGYDTSTYSGYAQALVVPEKIENGVIGGKTLTGVVAADLAAAGYDVPNRRYLVFEDFNGTAEAMYDTLANGGTGSGIGVAVSGGWGGNMLHELLHLGHADYVDHSKVTETPDVLSYPDVMSNPSFDWQLDHNFNNYYDPSETTATFYTDNYSDTRKVNVATWPFFTTPTCCDVGYSNDLLTAQERTIEAEAPYGYPSGFGTSGGGWMQVTPPGPDAATSARYYDGRRSLTMNVQSHADGFVSVTRKPAVTAGQRYKFWAWLTTSTSGNIRLRLSWYNSSNTLLSTSDSSLYGLTSSWAEYSVSAVAPANAASVQLSVMSPSGQTFAYQLDALQLNHCNNGKTTDGCRLPG</sequence>
<dbReference type="AlphaFoldDB" id="A0A7X0IGR5"/>
<evidence type="ECO:0000313" key="2">
    <source>
        <dbReference type="EMBL" id="MBB6474862.1"/>
    </source>
</evidence>
<protein>
    <recommendedName>
        <fullName evidence="4">CBM-cenC domain-containing protein</fullName>
    </recommendedName>
</protein>
<dbReference type="RefSeq" id="WP_184983738.1">
    <property type="nucleotide sequence ID" value="NZ_BAAALO010000038.1"/>
</dbReference>
<evidence type="ECO:0008006" key="4">
    <source>
        <dbReference type="Google" id="ProtNLM"/>
    </source>
</evidence>
<dbReference type="Proteomes" id="UP000555564">
    <property type="component" value="Unassembled WGS sequence"/>
</dbReference>
<reference evidence="2 3" key="1">
    <citation type="submission" date="2020-08" db="EMBL/GenBank/DDBJ databases">
        <title>Sequencing the genomes of 1000 actinobacteria strains.</title>
        <authorList>
            <person name="Klenk H.-P."/>
        </authorList>
    </citation>
    <scope>NUCLEOTIDE SEQUENCE [LARGE SCALE GENOMIC DNA]</scope>
    <source>
        <strain evidence="2 3">DSM 44936</strain>
    </source>
</reference>
<dbReference type="EMBL" id="JACHIU010000001">
    <property type="protein sequence ID" value="MBB6474862.1"/>
    <property type="molecule type" value="Genomic_DNA"/>
</dbReference>